<protein>
    <recommendedName>
        <fullName evidence="11">Sema domain-containing protein</fullName>
    </recommendedName>
</protein>
<evidence type="ECO:0000256" key="5">
    <source>
        <dbReference type="SAM" id="MobiDB-lite"/>
    </source>
</evidence>
<sequence>MMALRIAYTLLLALIWTVFSSSTLGIHLFKARIRVKGENAEFLSFKTSNGNMINNLKLIHNPYGVNIFAGGPQGLYMLKPGKHPTLEQVHVPIFGPECQSSTTDCKYTISLLKEGRNGNPLFMCGSKPETTICCDVTSEHVPVNCSELMYPTQINDSSLHVGNSLYYTISHRNNDELITSGLYRWTMSKATWSKSRQTEQRYVKILANQGNGSLDGKVYTFYVEQNKNQDPDMPHWIPRVSQICMADRGGSKSVLQYRWTSMLTARLFCGDEKKRLSYTELLDVAVLEAVEWKNTMIYALFKNAYNLRAVCVYKMSDIIRVFTSNNFKTGTESFSSPRPGECVENSPTLPSNILKFMESHPELEQWIKPAQAPLLFNHYHYTHLQVDRVQSKKSGNSHHNVLLMSLDNGNVHKILEQDGAPFIIAEYEPFKTRTHISSMLLDSKAKKLLVSSSSEVVQIDLHNCRVYGNHCDTCVMARDPYCGWDWTRCSADTGSLIQDVTHGNHSICEKNVPKTSESRTHSKSDSPSSVPQDSKFFLTCPMESQHASYAWIHQGRTIECVLAEQDCLLLIDSMSEKDEGVYKCVASENGYNRAIVHQKLQMNAASETRMTNVALLCLLFLIFVI</sequence>
<comment type="caution">
    <text evidence="9">The sequence shown here is derived from an EMBL/GenBank/DDBJ whole genome shotgun (WGS) entry which is preliminary data.</text>
</comment>
<keyword evidence="2" id="KW-1015">Disulfide bond</keyword>
<name>A0A5N5P507_PANHP</name>
<dbReference type="GO" id="GO:0007411">
    <property type="term" value="P:axon guidance"/>
    <property type="evidence" value="ECO:0007669"/>
    <property type="project" value="TreeGrafter"/>
</dbReference>
<feature type="signal peptide" evidence="6">
    <location>
        <begin position="1"/>
        <end position="20"/>
    </location>
</feature>
<dbReference type="Gene3D" id="2.60.40.10">
    <property type="entry name" value="Immunoglobulins"/>
    <property type="match status" value="1"/>
</dbReference>
<feature type="domain" description="Ig-like" evidence="7">
    <location>
        <begin position="513"/>
        <end position="601"/>
    </location>
</feature>
<dbReference type="SMART" id="SM00630">
    <property type="entry name" value="Sema"/>
    <property type="match status" value="1"/>
</dbReference>
<evidence type="ECO:0000313" key="10">
    <source>
        <dbReference type="Proteomes" id="UP000327468"/>
    </source>
</evidence>
<feature type="compositionally biased region" description="Basic and acidic residues" evidence="5">
    <location>
        <begin position="508"/>
        <end position="524"/>
    </location>
</feature>
<dbReference type="Proteomes" id="UP000327468">
    <property type="component" value="Chromosome 6"/>
</dbReference>
<dbReference type="GO" id="GO:0030215">
    <property type="term" value="F:semaphorin receptor binding"/>
    <property type="evidence" value="ECO:0007669"/>
    <property type="project" value="InterPro"/>
</dbReference>
<dbReference type="GO" id="GO:0001755">
    <property type="term" value="P:neural crest cell migration"/>
    <property type="evidence" value="ECO:0007669"/>
    <property type="project" value="TreeGrafter"/>
</dbReference>
<dbReference type="InterPro" id="IPR007110">
    <property type="entry name" value="Ig-like_dom"/>
</dbReference>
<dbReference type="InterPro" id="IPR015943">
    <property type="entry name" value="WD40/YVTN_repeat-like_dom_sf"/>
</dbReference>
<organism evidence="9 10">
    <name type="scientific">Pangasianodon hypophthalmus</name>
    <name type="common">Striped catfish</name>
    <name type="synonym">Helicophagus hypophthalmus</name>
    <dbReference type="NCBI Taxonomy" id="310915"/>
    <lineage>
        <taxon>Eukaryota</taxon>
        <taxon>Metazoa</taxon>
        <taxon>Chordata</taxon>
        <taxon>Craniata</taxon>
        <taxon>Vertebrata</taxon>
        <taxon>Euteleostomi</taxon>
        <taxon>Actinopterygii</taxon>
        <taxon>Neopterygii</taxon>
        <taxon>Teleostei</taxon>
        <taxon>Ostariophysi</taxon>
        <taxon>Siluriformes</taxon>
        <taxon>Pangasiidae</taxon>
        <taxon>Pangasianodon</taxon>
    </lineage>
</organism>
<evidence type="ECO:0000259" key="8">
    <source>
        <dbReference type="PROSITE" id="PS51004"/>
    </source>
</evidence>
<dbReference type="AlphaFoldDB" id="A0A5N5P507"/>
<dbReference type="PROSITE" id="PS50835">
    <property type="entry name" value="IG_LIKE"/>
    <property type="match status" value="1"/>
</dbReference>
<gene>
    <name evidence="9" type="ORF">PHYPO_G00211810</name>
</gene>
<feature type="chain" id="PRO_5024398031" description="Sema domain-containing protein" evidence="6">
    <location>
        <begin position="21"/>
        <end position="625"/>
    </location>
</feature>
<dbReference type="GO" id="GO:0043931">
    <property type="term" value="P:ossification involved in bone maturation"/>
    <property type="evidence" value="ECO:0007669"/>
    <property type="project" value="TreeGrafter"/>
</dbReference>
<dbReference type="PROSITE" id="PS51004">
    <property type="entry name" value="SEMA"/>
    <property type="match status" value="1"/>
</dbReference>
<dbReference type="GO" id="GO:0071526">
    <property type="term" value="P:semaphorin-plexin signaling pathway"/>
    <property type="evidence" value="ECO:0007669"/>
    <property type="project" value="TreeGrafter"/>
</dbReference>
<evidence type="ECO:0008006" key="11">
    <source>
        <dbReference type="Google" id="ProtNLM"/>
    </source>
</evidence>
<dbReference type="Gene3D" id="2.130.10.10">
    <property type="entry name" value="YVTN repeat-like/Quinoprotein amine dehydrogenase"/>
    <property type="match status" value="1"/>
</dbReference>
<dbReference type="SUPFAM" id="SSF48726">
    <property type="entry name" value="Immunoglobulin"/>
    <property type="match status" value="1"/>
</dbReference>
<dbReference type="SUPFAM" id="SSF101912">
    <property type="entry name" value="Sema domain"/>
    <property type="match status" value="1"/>
</dbReference>
<dbReference type="SMART" id="SM00423">
    <property type="entry name" value="PSI"/>
    <property type="match status" value="1"/>
</dbReference>
<dbReference type="PANTHER" id="PTHR11036">
    <property type="entry name" value="SEMAPHORIN"/>
    <property type="match status" value="1"/>
</dbReference>
<evidence type="ECO:0000256" key="2">
    <source>
        <dbReference type="ARBA" id="ARBA00023157"/>
    </source>
</evidence>
<dbReference type="GO" id="GO:0030335">
    <property type="term" value="P:positive regulation of cell migration"/>
    <property type="evidence" value="ECO:0007669"/>
    <property type="project" value="TreeGrafter"/>
</dbReference>
<dbReference type="GO" id="GO:0005886">
    <property type="term" value="C:plasma membrane"/>
    <property type="evidence" value="ECO:0007669"/>
    <property type="project" value="TreeGrafter"/>
</dbReference>
<evidence type="ECO:0000256" key="1">
    <source>
        <dbReference type="ARBA" id="ARBA00009492"/>
    </source>
</evidence>
<dbReference type="Gene3D" id="3.30.1680.10">
    <property type="entry name" value="ligand-binding face of the semaphorins, domain 2"/>
    <property type="match status" value="1"/>
</dbReference>
<dbReference type="Pfam" id="PF13895">
    <property type="entry name" value="Ig_2"/>
    <property type="match status" value="1"/>
</dbReference>
<dbReference type="InterPro" id="IPR027231">
    <property type="entry name" value="Semaphorin"/>
</dbReference>
<dbReference type="InterPro" id="IPR001627">
    <property type="entry name" value="Semap_dom"/>
</dbReference>
<dbReference type="InterPro" id="IPR016201">
    <property type="entry name" value="PSI"/>
</dbReference>
<evidence type="ECO:0000256" key="3">
    <source>
        <dbReference type="ARBA" id="ARBA00023180"/>
    </source>
</evidence>
<feature type="region of interest" description="Disordered" evidence="5">
    <location>
        <begin position="508"/>
        <end position="532"/>
    </location>
</feature>
<keyword evidence="3" id="KW-0325">Glycoprotein</keyword>
<dbReference type="GO" id="GO:0045499">
    <property type="term" value="F:chemorepellent activity"/>
    <property type="evidence" value="ECO:0007669"/>
    <property type="project" value="TreeGrafter"/>
</dbReference>
<dbReference type="SUPFAM" id="SSF103575">
    <property type="entry name" value="Plexin repeat"/>
    <property type="match status" value="1"/>
</dbReference>
<evidence type="ECO:0000313" key="9">
    <source>
        <dbReference type="EMBL" id="KAB5574682.1"/>
    </source>
</evidence>
<feature type="domain" description="Sema" evidence="8">
    <location>
        <begin position="25"/>
        <end position="461"/>
    </location>
</feature>
<keyword evidence="10" id="KW-1185">Reference proteome</keyword>
<evidence type="ECO:0000256" key="6">
    <source>
        <dbReference type="SAM" id="SignalP"/>
    </source>
</evidence>
<proteinExistence type="inferred from homology"/>
<reference evidence="9 10" key="1">
    <citation type="submission" date="2019-06" db="EMBL/GenBank/DDBJ databases">
        <title>A chromosome-scale genome assembly of the striped catfish, Pangasianodon hypophthalmus.</title>
        <authorList>
            <person name="Wen M."/>
            <person name="Zahm M."/>
            <person name="Roques C."/>
            <person name="Cabau C."/>
            <person name="Klopp C."/>
            <person name="Donnadieu C."/>
            <person name="Jouanno E."/>
            <person name="Avarre J.-C."/>
            <person name="Campet M."/>
            <person name="Ha T.T.T."/>
            <person name="Dugue R."/>
            <person name="Lampietro C."/>
            <person name="Louis A."/>
            <person name="Herpin A."/>
            <person name="Echchiki A."/>
            <person name="Berthelot C."/>
            <person name="Parey E."/>
            <person name="Roest-Crollius H."/>
            <person name="Braasch I."/>
            <person name="Postlethwait J."/>
            <person name="Bobe J."/>
            <person name="Montfort J."/>
            <person name="Bouchez O."/>
            <person name="Begum T."/>
            <person name="Schartl M."/>
            <person name="Guiguen Y."/>
        </authorList>
    </citation>
    <scope>NUCLEOTIDE SEQUENCE [LARGE SCALE GENOMIC DNA]</scope>
    <source>
        <strain evidence="9 10">Indonesia</strain>
        <tissue evidence="9">Blood</tissue>
    </source>
</reference>
<dbReference type="PANTHER" id="PTHR11036:SF144">
    <property type="entry name" value="SEMAPHORIN-7A-LIKE"/>
    <property type="match status" value="1"/>
</dbReference>
<keyword evidence="6" id="KW-0732">Signal</keyword>
<dbReference type="EMBL" id="VFJC01000007">
    <property type="protein sequence ID" value="KAB5574682.1"/>
    <property type="molecule type" value="Genomic_DNA"/>
</dbReference>
<evidence type="ECO:0000256" key="4">
    <source>
        <dbReference type="PROSITE-ProRule" id="PRU00352"/>
    </source>
</evidence>
<dbReference type="InterPro" id="IPR013783">
    <property type="entry name" value="Ig-like_fold"/>
</dbReference>
<dbReference type="Pfam" id="PF01403">
    <property type="entry name" value="Sema"/>
    <property type="match status" value="1"/>
</dbReference>
<comment type="caution">
    <text evidence="4">Lacks conserved residue(s) required for the propagation of feature annotation.</text>
</comment>
<comment type="similarity">
    <text evidence="1">Belongs to the semaphorin family.</text>
</comment>
<dbReference type="GO" id="GO:0000122">
    <property type="term" value="P:negative regulation of transcription by RNA polymerase II"/>
    <property type="evidence" value="ECO:0007669"/>
    <property type="project" value="TreeGrafter"/>
</dbReference>
<dbReference type="InterPro" id="IPR036352">
    <property type="entry name" value="Semap_dom_sf"/>
</dbReference>
<accession>A0A5N5P507</accession>
<dbReference type="FunFam" id="2.60.40.10:FF:001170">
    <property type="entry name" value="Sema domain, immunoglobulin domain (Ig), short basic domain, secreted, (Semaphorin) 3F"/>
    <property type="match status" value="1"/>
</dbReference>
<dbReference type="GO" id="GO:0005615">
    <property type="term" value="C:extracellular space"/>
    <property type="evidence" value="ECO:0007669"/>
    <property type="project" value="TreeGrafter"/>
</dbReference>
<dbReference type="InterPro" id="IPR036179">
    <property type="entry name" value="Ig-like_dom_sf"/>
</dbReference>
<evidence type="ECO:0000259" key="7">
    <source>
        <dbReference type="PROSITE" id="PS50835"/>
    </source>
</evidence>